<name>A0AB38N1S7_9GAMM</name>
<dbReference type="Gene3D" id="3.30.470.20">
    <property type="entry name" value="ATP-grasp fold, B domain"/>
    <property type="match status" value="1"/>
</dbReference>
<evidence type="ECO:0000256" key="4">
    <source>
        <dbReference type="ARBA" id="ARBA00022598"/>
    </source>
</evidence>
<dbReference type="GO" id="GO:0005524">
    <property type="term" value="F:ATP binding"/>
    <property type="evidence" value="ECO:0007669"/>
    <property type="project" value="UniProtKB-KW"/>
</dbReference>
<dbReference type="GO" id="GO:0005876">
    <property type="term" value="C:spindle microtubule"/>
    <property type="evidence" value="ECO:0007669"/>
    <property type="project" value="TreeGrafter"/>
</dbReference>
<comment type="function">
    <text evidence="9">Catalyzes the post-translational addition of a tyrosine to the C-terminal end of detyrosinated alpha-tubulin.</text>
</comment>
<evidence type="ECO:0000256" key="10">
    <source>
        <dbReference type="ARBA" id="ARBA00038960"/>
    </source>
</evidence>
<dbReference type="EMBL" id="QFGG01000014">
    <property type="protein sequence ID" value="TID39992.1"/>
    <property type="molecule type" value="Genomic_DNA"/>
</dbReference>
<keyword evidence="6" id="KW-0067">ATP-binding</keyword>
<evidence type="ECO:0000313" key="16">
    <source>
        <dbReference type="Proteomes" id="UP000306421"/>
    </source>
</evidence>
<dbReference type="EC" id="6.3.2.25" evidence="10"/>
<evidence type="ECO:0000313" key="15">
    <source>
        <dbReference type="Proteomes" id="UP000251035"/>
    </source>
</evidence>
<dbReference type="InterPro" id="IPR052492">
    <property type="entry name" value="Tubulin-tyrosine_ligase"/>
</dbReference>
<comment type="catalytic activity">
    <reaction evidence="12">
        <text>C-terminal L-alpha-aminoacyl-L-glutamyl-L-glutamyl-[tubulin] + L-tyrosine + ATP = C-terminal L-alpha-aminoacyl-L-glutamyl-L-glutamyl-L-tyrosyl-[tubulin] + ADP + phosphate + H(+)</text>
        <dbReference type="Rhea" id="RHEA:17605"/>
        <dbReference type="Rhea" id="RHEA-COMP:16434"/>
        <dbReference type="Rhea" id="RHEA-COMP:16435"/>
        <dbReference type="ChEBI" id="CHEBI:15378"/>
        <dbReference type="ChEBI" id="CHEBI:30616"/>
        <dbReference type="ChEBI" id="CHEBI:43474"/>
        <dbReference type="ChEBI" id="CHEBI:58315"/>
        <dbReference type="ChEBI" id="CHEBI:149554"/>
        <dbReference type="ChEBI" id="CHEBI:149555"/>
        <dbReference type="ChEBI" id="CHEBI:456216"/>
        <dbReference type="EC" id="6.3.2.25"/>
    </reaction>
</comment>
<evidence type="ECO:0000313" key="13">
    <source>
        <dbReference type="EMBL" id="PUT45978.1"/>
    </source>
</evidence>
<keyword evidence="15" id="KW-1185">Reference proteome</keyword>
<keyword evidence="4 14" id="KW-0436">Ligase</keyword>
<evidence type="ECO:0000256" key="6">
    <source>
        <dbReference type="ARBA" id="ARBA00022840"/>
    </source>
</evidence>
<dbReference type="Pfam" id="PF03133">
    <property type="entry name" value="TTL"/>
    <property type="match status" value="1"/>
</dbReference>
<dbReference type="EMBL" id="QCXM01000013">
    <property type="protein sequence ID" value="PUT45978.1"/>
    <property type="molecule type" value="Genomic_DNA"/>
</dbReference>
<evidence type="ECO:0000256" key="3">
    <source>
        <dbReference type="ARBA" id="ARBA00011245"/>
    </source>
</evidence>
<organism evidence="14 16">
    <name type="scientific">Legionella taurinensis</name>
    <dbReference type="NCBI Taxonomy" id="70611"/>
    <lineage>
        <taxon>Bacteria</taxon>
        <taxon>Pseudomonadati</taxon>
        <taxon>Pseudomonadota</taxon>
        <taxon>Gammaproteobacteria</taxon>
        <taxon>Legionellales</taxon>
        <taxon>Legionellaceae</taxon>
        <taxon>Legionella</taxon>
    </lineage>
</organism>
<accession>A0AB38N1S7</accession>
<dbReference type="Proteomes" id="UP000251035">
    <property type="component" value="Unassembled WGS sequence"/>
</dbReference>
<evidence type="ECO:0000256" key="5">
    <source>
        <dbReference type="ARBA" id="ARBA00022741"/>
    </source>
</evidence>
<dbReference type="GO" id="GO:0000226">
    <property type="term" value="P:microtubule cytoskeleton organization"/>
    <property type="evidence" value="ECO:0007669"/>
    <property type="project" value="TreeGrafter"/>
</dbReference>
<sequence>MGFRKSRFVHDIPWRINSVPFTSRRYHLDTSLSPTHFNLSRCLSQQGWKVTRFNCLSSINDKVLLFNEAAAQTLEYKHLLAQLVADYCPQVAPQTFCVDEGNWQEVVHHLVGIHAQLPPHEKLVWILKPALLNNGQHIRLFDTPEALAAHYVHSKRMGGMHVLQRYLSPHLLRDDRKYSIRLFVILTNYDGAYCYKDGYFNVALHPYVEDFSDLRPHLTNEHLLDPEVNVIQIPASRFAQFSHYLPQIDAILQQVLQGLRYDFPEAFRCSRQRTLALFGFDFMVDSHERVWLLEANHGPCFPIDDHHPLQAHLYQGFWQGLIHSFIEPIADNRPVKRIDYPHFNKVL</sequence>
<comment type="cofactor">
    <cofactor evidence="2">
        <name>K(+)</name>
        <dbReference type="ChEBI" id="CHEBI:29103"/>
    </cofactor>
</comment>
<comment type="caution">
    <text evidence="14">The sequence shown here is derived from an EMBL/GenBank/DDBJ whole genome shotgun (WGS) entry which is preliminary data.</text>
</comment>
<comment type="subunit">
    <text evidence="3">Monomer.</text>
</comment>
<dbReference type="PANTHER" id="PTHR46570:SF1">
    <property type="entry name" value="TUBULIN--TYROSINE LIGASE"/>
    <property type="match status" value="1"/>
</dbReference>
<dbReference type="SUPFAM" id="SSF56059">
    <property type="entry name" value="Glutathione synthetase ATP-binding domain-like"/>
    <property type="match status" value="1"/>
</dbReference>
<evidence type="ECO:0000256" key="12">
    <source>
        <dbReference type="ARBA" id="ARBA00047950"/>
    </source>
</evidence>
<proteinExistence type="predicted"/>
<protein>
    <recommendedName>
        <fullName evidence="11">Tubulin--tyrosine ligase</fullName>
        <ecNumber evidence="10">6.3.2.25</ecNumber>
    </recommendedName>
</protein>
<dbReference type="PANTHER" id="PTHR46570">
    <property type="entry name" value="TUBULIN--TYROSINE LIGASE"/>
    <property type="match status" value="1"/>
</dbReference>
<evidence type="ECO:0000256" key="8">
    <source>
        <dbReference type="ARBA" id="ARBA00022958"/>
    </source>
</evidence>
<evidence type="ECO:0000256" key="7">
    <source>
        <dbReference type="ARBA" id="ARBA00022842"/>
    </source>
</evidence>
<dbReference type="GO" id="GO:0004835">
    <property type="term" value="F:tubulin-tyrosine ligase activity"/>
    <property type="evidence" value="ECO:0007669"/>
    <property type="project" value="UniProtKB-EC"/>
</dbReference>
<keyword evidence="5" id="KW-0547">Nucleotide-binding</keyword>
<reference evidence="13 15" key="1">
    <citation type="submission" date="2018-04" db="EMBL/GenBank/DDBJ databases">
        <title>Whole genome sequence comparison of clinical and drinking water Legionella pneumophila isolates associated with the Flint Water Crisis.</title>
        <authorList>
            <person name="Garner E."/>
            <person name="Brown C."/>
            <person name="Schwake O."/>
            <person name="Coil D."/>
            <person name="Jospin G."/>
            <person name="Eisen J."/>
            <person name="Edwards M."/>
            <person name="Pruden A."/>
        </authorList>
    </citation>
    <scope>NUCLEOTIDE SEQUENCE [LARGE SCALE GENOMIC DNA]</scope>
    <source>
        <strain evidence="13 15">Genessee03</strain>
    </source>
</reference>
<evidence type="ECO:0000256" key="11">
    <source>
        <dbReference type="ARBA" id="ARBA00041021"/>
    </source>
</evidence>
<evidence type="ECO:0000313" key="14">
    <source>
        <dbReference type="EMBL" id="TID39992.1"/>
    </source>
</evidence>
<evidence type="ECO:0000256" key="9">
    <source>
        <dbReference type="ARBA" id="ARBA00037791"/>
    </source>
</evidence>
<keyword evidence="8" id="KW-0630">Potassium</keyword>
<dbReference type="InterPro" id="IPR004344">
    <property type="entry name" value="TTL/TTLL_fam"/>
</dbReference>
<dbReference type="RefSeq" id="WP_108294731.1">
    <property type="nucleotide sequence ID" value="NZ_JAWVLH010000001.1"/>
</dbReference>
<reference evidence="14 16" key="2">
    <citation type="submission" date="2018-04" db="EMBL/GenBank/DDBJ databases">
        <title>Whole genome sequence comparison of clinical and drinking water Legionella pneumophila isolates.</title>
        <authorList>
            <person name="Garner E."/>
        </authorList>
    </citation>
    <scope>NUCLEOTIDE SEQUENCE [LARGE SCALE GENOMIC DNA]</scope>
    <source>
        <strain evidence="14 16">WH02</strain>
    </source>
</reference>
<keyword evidence="7" id="KW-0460">Magnesium</keyword>
<dbReference type="PROSITE" id="PS51221">
    <property type="entry name" value="TTL"/>
    <property type="match status" value="1"/>
</dbReference>
<gene>
    <name evidence="13" type="ORF">DB745_11755</name>
    <name evidence="14" type="ORF">DIZ81_12890</name>
</gene>
<evidence type="ECO:0000256" key="2">
    <source>
        <dbReference type="ARBA" id="ARBA00001958"/>
    </source>
</evidence>
<comment type="cofactor">
    <cofactor evidence="1">
        <name>Mg(2+)</name>
        <dbReference type="ChEBI" id="CHEBI:18420"/>
    </cofactor>
</comment>
<dbReference type="Proteomes" id="UP000306421">
    <property type="component" value="Unassembled WGS sequence"/>
</dbReference>
<dbReference type="AlphaFoldDB" id="A0AB38N1S7"/>
<evidence type="ECO:0000256" key="1">
    <source>
        <dbReference type="ARBA" id="ARBA00001946"/>
    </source>
</evidence>